<evidence type="ECO:0000313" key="1">
    <source>
        <dbReference type="EMBL" id="GIH75574.1"/>
    </source>
</evidence>
<accession>A0A8J3W3N8</accession>
<dbReference type="AlphaFoldDB" id="A0A8J3W3N8"/>
<reference evidence="1 2" key="1">
    <citation type="submission" date="2021-01" db="EMBL/GenBank/DDBJ databases">
        <title>Whole genome shotgun sequence of Planobispora longispora NBRC 13918.</title>
        <authorList>
            <person name="Komaki H."/>
            <person name="Tamura T."/>
        </authorList>
    </citation>
    <scope>NUCLEOTIDE SEQUENCE [LARGE SCALE GENOMIC DNA]</scope>
    <source>
        <strain evidence="1 2">NBRC 13918</strain>
    </source>
</reference>
<proteinExistence type="predicted"/>
<gene>
    <name evidence="1" type="ORF">Plo01_20030</name>
</gene>
<dbReference type="Proteomes" id="UP000616724">
    <property type="component" value="Unassembled WGS sequence"/>
</dbReference>
<comment type="caution">
    <text evidence="1">The sequence shown here is derived from an EMBL/GenBank/DDBJ whole genome shotgun (WGS) entry which is preliminary data.</text>
</comment>
<organism evidence="1 2">
    <name type="scientific">Planobispora longispora</name>
    <dbReference type="NCBI Taxonomy" id="28887"/>
    <lineage>
        <taxon>Bacteria</taxon>
        <taxon>Bacillati</taxon>
        <taxon>Actinomycetota</taxon>
        <taxon>Actinomycetes</taxon>
        <taxon>Streptosporangiales</taxon>
        <taxon>Streptosporangiaceae</taxon>
        <taxon>Planobispora</taxon>
    </lineage>
</organism>
<dbReference type="EMBL" id="BOOH01000017">
    <property type="protein sequence ID" value="GIH75574.1"/>
    <property type="molecule type" value="Genomic_DNA"/>
</dbReference>
<name>A0A8J3W3N8_9ACTN</name>
<sequence>MLRVRDFAAPHPRGSGFMGRKSLSFRELGPVRREHLACTPVSASLRERIPPYAAGLISGRFRSRMGGW</sequence>
<protein>
    <submittedName>
        <fullName evidence="1">Uncharacterized protein</fullName>
    </submittedName>
</protein>
<keyword evidence="2" id="KW-1185">Reference proteome</keyword>
<evidence type="ECO:0000313" key="2">
    <source>
        <dbReference type="Proteomes" id="UP000616724"/>
    </source>
</evidence>